<feature type="transmembrane region" description="Helical" evidence="6">
    <location>
        <begin position="222"/>
        <end position="255"/>
    </location>
</feature>
<dbReference type="PANTHER" id="PTHR30250:SF26">
    <property type="entry name" value="PSMA PROTEIN"/>
    <property type="match status" value="1"/>
</dbReference>
<dbReference type="Proteomes" id="UP000467428">
    <property type="component" value="Chromosome"/>
</dbReference>
<comment type="subcellular location">
    <subcellularLocation>
        <location evidence="1">Cell membrane</location>
        <topology evidence="1">Multi-pass membrane protein</topology>
    </subcellularLocation>
</comment>
<dbReference type="GO" id="GO:0005886">
    <property type="term" value="C:plasma membrane"/>
    <property type="evidence" value="ECO:0007669"/>
    <property type="project" value="UniProtKB-SubCell"/>
</dbReference>
<feature type="transmembrane region" description="Helical" evidence="6">
    <location>
        <begin position="396"/>
        <end position="416"/>
    </location>
</feature>
<protein>
    <recommendedName>
        <fullName evidence="9">Polysaccharide biosynthesis protein</fullName>
    </recommendedName>
</protein>
<feature type="transmembrane region" description="Helical" evidence="6">
    <location>
        <begin position="153"/>
        <end position="175"/>
    </location>
</feature>
<name>A0A7I7RY12_9MYCO</name>
<keyword evidence="8" id="KW-1185">Reference proteome</keyword>
<accession>A0A7I7RY12</accession>
<sequence length="490" mass="51374">MDSDTRRNLGAYYLNFLVVAAVGFIVNPLLLGALGPVMFGVWRSLQRYLDFATVADGRAAQALKWIVASRTTLTDAERRRDVGAAVIVWVRWLPMAALAAAALAFATPLLIKGIPDDARTVAYTTAAILAANTVLAGLLAIPDSVLVGVNQGYKSMLVTTAAFVVSNGAIIIVAFSGGPLWSLAVIVLATAVVNAACTLLVARRAVPWWGVSRPTRPDLRRVLGYSSWTIGWVLVDKLFLTCELIVLSVMVGAVAVTQYTFTTFVMQFVLSIALVTASGFMPKLGSQLGATKMTEAAELARSVRHLVIGVAVLGSGAILAFNGTFVALWVGSDQFLGTTLNALFIVAGLQLTLIRVDGQILDVTMRIAPKVLVGLFSSAGGIAAGCIAFAVSQDIATALVAIIVMRLVSNVAYPVFVGRSIPGSAVPWPPVILSGVLLIVSYGIGVLTQSGSFAANSALAVGWIALAGIVSWCGLLPKATVRAFIDRRSG</sequence>
<evidence type="ECO:0000256" key="6">
    <source>
        <dbReference type="SAM" id="Phobius"/>
    </source>
</evidence>
<dbReference type="EMBL" id="AP022593">
    <property type="protein sequence ID" value="BBY49383.1"/>
    <property type="molecule type" value="Genomic_DNA"/>
</dbReference>
<reference evidence="7 8" key="1">
    <citation type="journal article" date="2019" name="Emerg. Microbes Infect.">
        <title>Comprehensive subspecies identification of 175 nontuberculous mycobacteria species based on 7547 genomic profiles.</title>
        <authorList>
            <person name="Matsumoto Y."/>
            <person name="Kinjo T."/>
            <person name="Motooka D."/>
            <person name="Nabeya D."/>
            <person name="Jung N."/>
            <person name="Uechi K."/>
            <person name="Horii T."/>
            <person name="Iida T."/>
            <person name="Fujita J."/>
            <person name="Nakamura S."/>
        </authorList>
    </citation>
    <scope>NUCLEOTIDE SEQUENCE [LARGE SCALE GENOMIC DNA]</scope>
    <source>
        <strain evidence="7 8">JCM 18538</strain>
    </source>
</reference>
<feature type="transmembrane region" description="Helical" evidence="6">
    <location>
        <begin position="181"/>
        <end position="202"/>
    </location>
</feature>
<dbReference type="InterPro" id="IPR050833">
    <property type="entry name" value="Poly_Biosynth_Transport"/>
</dbReference>
<feature type="transmembrane region" description="Helical" evidence="6">
    <location>
        <begin position="261"/>
        <end position="285"/>
    </location>
</feature>
<dbReference type="PANTHER" id="PTHR30250">
    <property type="entry name" value="PST FAMILY PREDICTED COLANIC ACID TRANSPORTER"/>
    <property type="match status" value="1"/>
</dbReference>
<dbReference type="KEGG" id="marz:MARA_28510"/>
<feature type="transmembrane region" description="Helical" evidence="6">
    <location>
        <begin position="123"/>
        <end position="141"/>
    </location>
</feature>
<keyword evidence="2" id="KW-1003">Cell membrane</keyword>
<evidence type="ECO:0000256" key="5">
    <source>
        <dbReference type="ARBA" id="ARBA00023136"/>
    </source>
</evidence>
<feature type="transmembrane region" description="Helical" evidence="6">
    <location>
        <begin position="12"/>
        <end position="39"/>
    </location>
</feature>
<feature type="transmembrane region" description="Helical" evidence="6">
    <location>
        <begin position="335"/>
        <end position="356"/>
    </location>
</feature>
<geneLocation type="plasmid" evidence="8">
    <name>pjcm18538 dna</name>
</geneLocation>
<keyword evidence="3 6" id="KW-0812">Transmembrane</keyword>
<evidence type="ECO:0000313" key="7">
    <source>
        <dbReference type="EMBL" id="BBY49383.1"/>
    </source>
</evidence>
<evidence type="ECO:0000256" key="3">
    <source>
        <dbReference type="ARBA" id="ARBA00022692"/>
    </source>
</evidence>
<feature type="transmembrane region" description="Helical" evidence="6">
    <location>
        <begin position="306"/>
        <end position="329"/>
    </location>
</feature>
<evidence type="ECO:0008006" key="9">
    <source>
        <dbReference type="Google" id="ProtNLM"/>
    </source>
</evidence>
<feature type="transmembrane region" description="Helical" evidence="6">
    <location>
        <begin position="368"/>
        <end position="390"/>
    </location>
</feature>
<gene>
    <name evidence="7" type="ORF">MARA_28510</name>
</gene>
<evidence type="ECO:0000256" key="4">
    <source>
        <dbReference type="ARBA" id="ARBA00022989"/>
    </source>
</evidence>
<feature type="transmembrane region" description="Helical" evidence="6">
    <location>
        <begin position="88"/>
        <end position="111"/>
    </location>
</feature>
<evidence type="ECO:0000256" key="2">
    <source>
        <dbReference type="ARBA" id="ARBA00022475"/>
    </source>
</evidence>
<dbReference type="RefSeq" id="WP_163919035.1">
    <property type="nucleotide sequence ID" value="NZ_AP022593.1"/>
</dbReference>
<feature type="transmembrane region" description="Helical" evidence="6">
    <location>
        <begin position="453"/>
        <end position="475"/>
    </location>
</feature>
<keyword evidence="4 6" id="KW-1133">Transmembrane helix</keyword>
<feature type="transmembrane region" description="Helical" evidence="6">
    <location>
        <begin position="428"/>
        <end position="447"/>
    </location>
</feature>
<evidence type="ECO:0000313" key="8">
    <source>
        <dbReference type="Proteomes" id="UP000467428"/>
    </source>
</evidence>
<dbReference type="AlphaFoldDB" id="A0A7I7RY12"/>
<organism evidence="7 8">
    <name type="scientific">Mycolicibacterium arabiense</name>
    <dbReference type="NCBI Taxonomy" id="1286181"/>
    <lineage>
        <taxon>Bacteria</taxon>
        <taxon>Bacillati</taxon>
        <taxon>Actinomycetota</taxon>
        <taxon>Actinomycetes</taxon>
        <taxon>Mycobacteriales</taxon>
        <taxon>Mycobacteriaceae</taxon>
        <taxon>Mycolicibacterium</taxon>
    </lineage>
</organism>
<keyword evidence="5 6" id="KW-0472">Membrane</keyword>
<evidence type="ECO:0000256" key="1">
    <source>
        <dbReference type="ARBA" id="ARBA00004651"/>
    </source>
</evidence>
<proteinExistence type="predicted"/>